<dbReference type="SUPFAM" id="SSF56219">
    <property type="entry name" value="DNase I-like"/>
    <property type="match status" value="1"/>
</dbReference>
<dbReference type="AlphaFoldDB" id="A0A833RWC3"/>
<dbReference type="EMBL" id="WNWW01000443">
    <property type="protein sequence ID" value="KAF3424785.1"/>
    <property type="molecule type" value="Genomic_DNA"/>
</dbReference>
<keyword evidence="6 14" id="KW-0812">Transmembrane</keyword>
<evidence type="ECO:0000256" key="1">
    <source>
        <dbReference type="ARBA" id="ARBA00004141"/>
    </source>
</evidence>
<keyword evidence="11 14" id="KW-1133">Transmembrane helix</keyword>
<keyword evidence="10" id="KW-0746">Sphingolipid metabolism</keyword>
<feature type="transmembrane region" description="Helical" evidence="14">
    <location>
        <begin position="311"/>
        <end position="329"/>
    </location>
</feature>
<evidence type="ECO:0000256" key="3">
    <source>
        <dbReference type="ARBA" id="ARBA00004991"/>
    </source>
</evidence>
<dbReference type="GO" id="GO:0016020">
    <property type="term" value="C:membrane"/>
    <property type="evidence" value="ECO:0007669"/>
    <property type="project" value="UniProtKB-SubCell"/>
</dbReference>
<keyword evidence="7" id="KW-0479">Metal-binding</keyword>
<evidence type="ECO:0000256" key="2">
    <source>
        <dbReference type="ARBA" id="ARBA00004760"/>
    </source>
</evidence>
<dbReference type="InterPro" id="IPR036691">
    <property type="entry name" value="Endo/exonu/phosph_ase_sf"/>
</dbReference>
<dbReference type="PANTHER" id="PTHR16320:SF24">
    <property type="entry name" value="PHOSPHODIESTERASE, PUTATIVE-RELATED"/>
    <property type="match status" value="1"/>
</dbReference>
<comment type="caution">
    <text evidence="16">The sequence shown here is derived from an EMBL/GenBank/DDBJ whole genome shotgun (WGS) entry which is preliminary data.</text>
</comment>
<evidence type="ECO:0000256" key="11">
    <source>
        <dbReference type="ARBA" id="ARBA00022989"/>
    </source>
</evidence>
<proteinExistence type="inferred from homology"/>
<dbReference type="GO" id="GO:0006665">
    <property type="term" value="P:sphingolipid metabolic process"/>
    <property type="evidence" value="ECO:0007669"/>
    <property type="project" value="UniProtKB-KW"/>
</dbReference>
<name>A0A833RWC3_9HYME</name>
<evidence type="ECO:0000256" key="13">
    <source>
        <dbReference type="ARBA" id="ARBA00023136"/>
    </source>
</evidence>
<keyword evidence="9" id="KW-0460">Magnesium</keyword>
<reference evidence="16" key="1">
    <citation type="submission" date="2019-11" db="EMBL/GenBank/DDBJ databases">
        <title>The nuclear and mitochondrial genomes of Frieseomelitta varia - a highly eusocial stingless bee (Meliponini) with a permanently sterile worker caste.</title>
        <authorList>
            <person name="Freitas F.C.P."/>
            <person name="Lourenco A.P."/>
            <person name="Nunes F.M.F."/>
            <person name="Paschoal A.R."/>
            <person name="Abreu F.C.P."/>
            <person name="Barbin F.O."/>
            <person name="Bataglia L."/>
            <person name="Cardoso-Junior C.A.M."/>
            <person name="Cervoni M.S."/>
            <person name="Silva S.R."/>
            <person name="Dalarmi F."/>
            <person name="Del Lama M.A."/>
            <person name="Depintor T.S."/>
            <person name="Ferreira K.M."/>
            <person name="Goria P.S."/>
            <person name="Jaskot M.C."/>
            <person name="Lago D.C."/>
            <person name="Luna-Lucena D."/>
            <person name="Moda L.M."/>
            <person name="Nascimento L."/>
            <person name="Pedrino M."/>
            <person name="Rabico F.O."/>
            <person name="Sanches F.C."/>
            <person name="Santos D.E."/>
            <person name="Santos C.G."/>
            <person name="Vieira J."/>
            <person name="Lopes T.F."/>
            <person name="Barchuk A.R."/>
            <person name="Hartfelder K."/>
            <person name="Simoes Z.L.P."/>
            <person name="Bitondi M.M.G."/>
            <person name="Pinheiro D.G."/>
        </authorList>
    </citation>
    <scope>NUCLEOTIDE SEQUENCE</scope>
    <source>
        <strain evidence="16">USP_RPSP 00005682</strain>
        <tissue evidence="16">Whole individual</tissue>
    </source>
</reference>
<evidence type="ECO:0000256" key="9">
    <source>
        <dbReference type="ARBA" id="ARBA00022842"/>
    </source>
</evidence>
<keyword evidence="13 14" id="KW-0472">Membrane</keyword>
<keyword evidence="17" id="KW-1185">Reference proteome</keyword>
<keyword evidence="8" id="KW-0378">Hydrolase</keyword>
<dbReference type="Gene3D" id="3.60.10.10">
    <property type="entry name" value="Endonuclease/exonuclease/phosphatase"/>
    <property type="match status" value="1"/>
</dbReference>
<dbReference type="Proteomes" id="UP000655588">
    <property type="component" value="Unassembled WGS sequence"/>
</dbReference>
<dbReference type="GO" id="GO:0046872">
    <property type="term" value="F:metal ion binding"/>
    <property type="evidence" value="ECO:0007669"/>
    <property type="project" value="UniProtKB-KW"/>
</dbReference>
<comment type="similarity">
    <text evidence="4">Belongs to the neutral sphingomyelinase family.</text>
</comment>
<keyword evidence="12" id="KW-0443">Lipid metabolism</keyword>
<comment type="subcellular location">
    <subcellularLocation>
        <location evidence="1">Membrane</location>
        <topology evidence="1">Multi-pass membrane protein</topology>
    </subcellularLocation>
</comment>
<evidence type="ECO:0000256" key="5">
    <source>
        <dbReference type="ARBA" id="ARBA00012369"/>
    </source>
</evidence>
<evidence type="ECO:0000313" key="17">
    <source>
        <dbReference type="Proteomes" id="UP000655588"/>
    </source>
</evidence>
<comment type="pathway">
    <text evidence="2">Lipid metabolism; sphingolipid metabolism.</text>
</comment>
<dbReference type="Pfam" id="PF03372">
    <property type="entry name" value="Exo_endo_phos"/>
    <property type="match status" value="1"/>
</dbReference>
<feature type="domain" description="Endonuclease/exonuclease/phosphatase" evidence="15">
    <location>
        <begin position="10"/>
        <end position="241"/>
    </location>
</feature>
<evidence type="ECO:0000259" key="15">
    <source>
        <dbReference type="Pfam" id="PF03372"/>
    </source>
</evidence>
<dbReference type="InterPro" id="IPR005135">
    <property type="entry name" value="Endo/exonuclease/phosphatase"/>
</dbReference>
<accession>A0A833RWC3</accession>
<evidence type="ECO:0000256" key="6">
    <source>
        <dbReference type="ARBA" id="ARBA00022692"/>
    </source>
</evidence>
<organism evidence="16 17">
    <name type="scientific">Frieseomelitta varia</name>
    <dbReference type="NCBI Taxonomy" id="561572"/>
    <lineage>
        <taxon>Eukaryota</taxon>
        <taxon>Metazoa</taxon>
        <taxon>Ecdysozoa</taxon>
        <taxon>Arthropoda</taxon>
        <taxon>Hexapoda</taxon>
        <taxon>Insecta</taxon>
        <taxon>Pterygota</taxon>
        <taxon>Neoptera</taxon>
        <taxon>Endopterygota</taxon>
        <taxon>Hymenoptera</taxon>
        <taxon>Apocrita</taxon>
        <taxon>Aculeata</taxon>
        <taxon>Apoidea</taxon>
        <taxon>Anthophila</taxon>
        <taxon>Apidae</taxon>
        <taxon>Frieseomelitta</taxon>
    </lineage>
</organism>
<evidence type="ECO:0000256" key="7">
    <source>
        <dbReference type="ARBA" id="ARBA00022723"/>
    </source>
</evidence>
<dbReference type="PANTHER" id="PTHR16320">
    <property type="entry name" value="SPHINGOMYELINASE FAMILY MEMBER"/>
    <property type="match status" value="1"/>
</dbReference>
<evidence type="ECO:0000313" key="16">
    <source>
        <dbReference type="EMBL" id="KAF3424785.1"/>
    </source>
</evidence>
<feature type="transmembrane region" description="Helical" evidence="14">
    <location>
        <begin position="341"/>
        <end position="359"/>
    </location>
</feature>
<comment type="pathway">
    <text evidence="3">Sphingolipid metabolism.</text>
</comment>
<dbReference type="GO" id="GO:0004767">
    <property type="term" value="F:sphingomyelin phosphodiesterase activity"/>
    <property type="evidence" value="ECO:0007669"/>
    <property type="project" value="UniProtKB-EC"/>
</dbReference>
<evidence type="ECO:0000256" key="8">
    <source>
        <dbReference type="ARBA" id="ARBA00022801"/>
    </source>
</evidence>
<protein>
    <recommendedName>
        <fullName evidence="5">sphingomyelin phosphodiesterase</fullName>
        <ecNumber evidence="5">3.1.4.12</ecNumber>
    </recommendedName>
</protein>
<evidence type="ECO:0000256" key="12">
    <source>
        <dbReference type="ARBA" id="ARBA00023098"/>
    </source>
</evidence>
<gene>
    <name evidence="16" type="ORF">E2986_01059</name>
</gene>
<dbReference type="InterPro" id="IPR038772">
    <property type="entry name" value="Sph/SMPD2-like"/>
</dbReference>
<evidence type="ECO:0000256" key="14">
    <source>
        <dbReference type="SAM" id="Phobius"/>
    </source>
</evidence>
<evidence type="ECO:0000256" key="4">
    <source>
        <dbReference type="ARBA" id="ARBA00006335"/>
    </source>
</evidence>
<dbReference type="EC" id="3.1.4.12" evidence="5"/>
<sequence>MADEVLINILTLNCWGIPYVSQNRNARMIAIAEKFATENYDIICLQEVWSVEDFKMIKVKTQEQLPYSHYFYSGVLGSGICILSKFPVKDVMFHKWSLNGYVHKIHHGDWFGGKGVGLCRLQIHNMNINVYITHLHAEYNSHSDEYIAHRILQAFDTAQFIKMTSGGVDSVILGGDLNTEPKDLAYKIICGVAGLADACSSSSNNLGTIECANNSYTNSKLARNFSEGKRIDHILYQGSKNVKIEITNFQHPFPKRVPYKDFSYSDHEAVMATFKFSPGESETINTDVKDLIKEAINICETSLKNIRRQRFWYLLLSCILIIPLVWSMGLDCFLSSLDVTIGVNIGRILLTAILCYTLFMSSIWNSVEKNALKAGCSEMEIYLANLNNNLFCTDLASI</sequence>
<evidence type="ECO:0000256" key="10">
    <source>
        <dbReference type="ARBA" id="ARBA00022919"/>
    </source>
</evidence>